<accession>A0ACC2CJP4</accession>
<protein>
    <submittedName>
        <fullName evidence="1">Uncharacterized protein</fullName>
    </submittedName>
</protein>
<sequence length="715" mass="79667">MARNKETVVLLVDVGPTMHHYLKYVANATSSLVHRKILLSKSDELGLVLFGANETDNELNREIGGYENIVATPIMFVDEHLATILSKFPEGFAAGDFVDAIVVSMDMIIKKLGHSKKGNKRLYLITSADSPVKDPEEGGKFEQIDQIAKQLEDHGFKFDAVVVKAGQSDGLIPRTTLENYAILRKLVQHTHGELAIVESPTSLMGTLRPRTISPTTIYRGDLELGPTMAIKVWVYKKTSQEKFPTLKKYSDKAPRSDQHATREVKLDIEYKSNVNLDVVIPPEQRAKGYRYGQQLVPIGGAMEETLKFKTEKGLKLIGFTEFANIPRHFYMKETSVFVPEPGNEKSVSAMSALARGLDATHMVAIVRCIFRQGQANVVIGVLTPNLATEHHVVDSLYFNVIPFAEDVREFGFASFNNLPASKQPSKDQQNAVDNLVRMMDLAPPKGEEMLQPERTLNPVLQRFYGYLHSKSVDESAEVPALDDALQNIVDPDPELVSANRLALEYFHNQLPLTLTLQEGKGSRRFWRDKLPGAEADDAQPAEEIMQEGSYPIGQISFDSLTARKVEEVGGLHPVRDFEALMARQDSDEWVVKAISGMKTIINDLIDSAYKGNTYDKAMACLVALRKGCVIQEEPLEFNTFLRNLASKCRGRRLNDFWEQIITKGVTVISKNEAPDSDVTLEEAQTFISGDKGGQVLEVAPKEEVDEMEALLDEVV</sequence>
<evidence type="ECO:0000313" key="2">
    <source>
        <dbReference type="Proteomes" id="UP001162992"/>
    </source>
</evidence>
<evidence type="ECO:0000313" key="1">
    <source>
        <dbReference type="EMBL" id="KAJ7541907.1"/>
    </source>
</evidence>
<dbReference type="EMBL" id="CM055101">
    <property type="protein sequence ID" value="KAJ7541907.1"/>
    <property type="molecule type" value="Genomic_DNA"/>
</dbReference>
<comment type="caution">
    <text evidence="1">The sequence shown here is derived from an EMBL/GenBank/DDBJ whole genome shotgun (WGS) entry which is preliminary data.</text>
</comment>
<gene>
    <name evidence="1" type="ORF">O6H91_10G081700</name>
</gene>
<name>A0ACC2CJP4_DIPCM</name>
<proteinExistence type="predicted"/>
<organism evidence="1 2">
    <name type="scientific">Diphasiastrum complanatum</name>
    <name type="common">Issler's clubmoss</name>
    <name type="synonym">Lycopodium complanatum</name>
    <dbReference type="NCBI Taxonomy" id="34168"/>
    <lineage>
        <taxon>Eukaryota</taxon>
        <taxon>Viridiplantae</taxon>
        <taxon>Streptophyta</taxon>
        <taxon>Embryophyta</taxon>
        <taxon>Tracheophyta</taxon>
        <taxon>Lycopodiopsida</taxon>
        <taxon>Lycopodiales</taxon>
        <taxon>Lycopodiaceae</taxon>
        <taxon>Lycopodioideae</taxon>
        <taxon>Diphasiastrum</taxon>
    </lineage>
</organism>
<keyword evidence="2" id="KW-1185">Reference proteome</keyword>
<reference evidence="2" key="1">
    <citation type="journal article" date="2024" name="Proc. Natl. Acad. Sci. U.S.A.">
        <title>Extraordinary preservation of gene collinearity over three hundred million years revealed in homosporous lycophytes.</title>
        <authorList>
            <person name="Li C."/>
            <person name="Wickell D."/>
            <person name="Kuo L.Y."/>
            <person name="Chen X."/>
            <person name="Nie B."/>
            <person name="Liao X."/>
            <person name="Peng D."/>
            <person name="Ji J."/>
            <person name="Jenkins J."/>
            <person name="Williams M."/>
            <person name="Shu S."/>
            <person name="Plott C."/>
            <person name="Barry K."/>
            <person name="Rajasekar S."/>
            <person name="Grimwood J."/>
            <person name="Han X."/>
            <person name="Sun S."/>
            <person name="Hou Z."/>
            <person name="He W."/>
            <person name="Dai G."/>
            <person name="Sun C."/>
            <person name="Schmutz J."/>
            <person name="Leebens-Mack J.H."/>
            <person name="Li F.W."/>
            <person name="Wang L."/>
        </authorList>
    </citation>
    <scope>NUCLEOTIDE SEQUENCE [LARGE SCALE GENOMIC DNA]</scope>
    <source>
        <strain evidence="2">cv. PW_Plant_1</strain>
    </source>
</reference>
<dbReference type="Proteomes" id="UP001162992">
    <property type="component" value="Chromosome 10"/>
</dbReference>